<name>A0A7J8TV33_9ROSI</name>
<comment type="caution">
    <text evidence="1">The sequence shown here is derived from an EMBL/GenBank/DDBJ whole genome shotgun (WGS) entry which is preliminary data.</text>
</comment>
<sequence>MSKEEFEQKWAKKSLKETLSAVEEHVGKLNGSIEDVKEAFTQG</sequence>
<dbReference type="AlphaFoldDB" id="A0A7J8TV33"/>
<protein>
    <submittedName>
        <fullName evidence="1">Uncharacterized protein</fullName>
    </submittedName>
</protein>
<dbReference type="Proteomes" id="UP000593573">
    <property type="component" value="Unassembled WGS sequence"/>
</dbReference>
<gene>
    <name evidence="1" type="ORF">Goklo_026519</name>
</gene>
<evidence type="ECO:0000313" key="2">
    <source>
        <dbReference type="Proteomes" id="UP000593573"/>
    </source>
</evidence>
<accession>A0A7J8TV33</accession>
<dbReference type="EMBL" id="JABFAB010000002">
    <property type="protein sequence ID" value="MBA0642058.1"/>
    <property type="molecule type" value="Genomic_DNA"/>
</dbReference>
<keyword evidence="2" id="KW-1185">Reference proteome</keyword>
<reference evidence="1 2" key="1">
    <citation type="journal article" date="2019" name="Genome Biol. Evol.">
        <title>Insights into the evolution of the New World diploid cottons (Gossypium, subgenus Houzingenia) based on genome sequencing.</title>
        <authorList>
            <person name="Grover C.E."/>
            <person name="Arick M.A. 2nd"/>
            <person name="Thrash A."/>
            <person name="Conover J.L."/>
            <person name="Sanders W.S."/>
            <person name="Peterson D.G."/>
            <person name="Frelichowski J.E."/>
            <person name="Scheffler J.A."/>
            <person name="Scheffler B.E."/>
            <person name="Wendel J.F."/>
        </authorList>
    </citation>
    <scope>NUCLEOTIDE SEQUENCE [LARGE SCALE GENOMIC DNA]</scope>
    <source>
        <strain evidence="1">57</strain>
        <tissue evidence="1">Leaf</tissue>
    </source>
</reference>
<organism evidence="1 2">
    <name type="scientific">Gossypium klotzschianum</name>
    <dbReference type="NCBI Taxonomy" id="34286"/>
    <lineage>
        <taxon>Eukaryota</taxon>
        <taxon>Viridiplantae</taxon>
        <taxon>Streptophyta</taxon>
        <taxon>Embryophyta</taxon>
        <taxon>Tracheophyta</taxon>
        <taxon>Spermatophyta</taxon>
        <taxon>Magnoliopsida</taxon>
        <taxon>eudicotyledons</taxon>
        <taxon>Gunneridae</taxon>
        <taxon>Pentapetalae</taxon>
        <taxon>rosids</taxon>
        <taxon>malvids</taxon>
        <taxon>Malvales</taxon>
        <taxon>Malvaceae</taxon>
        <taxon>Malvoideae</taxon>
        <taxon>Gossypium</taxon>
    </lineage>
</organism>
<proteinExistence type="predicted"/>
<evidence type="ECO:0000313" key="1">
    <source>
        <dbReference type="EMBL" id="MBA0642058.1"/>
    </source>
</evidence>
<dbReference type="OrthoDB" id="10405900at2759"/>